<sequence>MILLLSILCVKILGHGLFGDGFFFCCCRNQHRGHLPNSYQDSEECGCLIMLASTVADTINSRTDALNQVLGFLFLVITSRLVASLAHLALLHKTGKPSNCR</sequence>
<comment type="caution">
    <text evidence="1">The sequence shown here is derived from an EMBL/GenBank/DDBJ whole genome shotgun (WGS) entry which is preliminary data.</text>
</comment>
<name>A0ACB9CLB3_ARCLA</name>
<protein>
    <submittedName>
        <fullName evidence="1">Uncharacterized protein</fullName>
    </submittedName>
</protein>
<keyword evidence="2" id="KW-1185">Reference proteome</keyword>
<organism evidence="1 2">
    <name type="scientific">Arctium lappa</name>
    <name type="common">Greater burdock</name>
    <name type="synonym">Lappa major</name>
    <dbReference type="NCBI Taxonomy" id="4217"/>
    <lineage>
        <taxon>Eukaryota</taxon>
        <taxon>Viridiplantae</taxon>
        <taxon>Streptophyta</taxon>
        <taxon>Embryophyta</taxon>
        <taxon>Tracheophyta</taxon>
        <taxon>Spermatophyta</taxon>
        <taxon>Magnoliopsida</taxon>
        <taxon>eudicotyledons</taxon>
        <taxon>Gunneridae</taxon>
        <taxon>Pentapetalae</taxon>
        <taxon>asterids</taxon>
        <taxon>campanulids</taxon>
        <taxon>Asterales</taxon>
        <taxon>Asteraceae</taxon>
        <taxon>Carduoideae</taxon>
        <taxon>Cardueae</taxon>
        <taxon>Arctiinae</taxon>
        <taxon>Arctium</taxon>
    </lineage>
</organism>
<evidence type="ECO:0000313" key="1">
    <source>
        <dbReference type="EMBL" id="KAI3735054.1"/>
    </source>
</evidence>
<dbReference type="EMBL" id="CM042050">
    <property type="protein sequence ID" value="KAI3735054.1"/>
    <property type="molecule type" value="Genomic_DNA"/>
</dbReference>
<reference evidence="2" key="1">
    <citation type="journal article" date="2022" name="Mol. Ecol. Resour.">
        <title>The genomes of chicory, endive, great burdock and yacon provide insights into Asteraceae palaeo-polyploidization history and plant inulin production.</title>
        <authorList>
            <person name="Fan W."/>
            <person name="Wang S."/>
            <person name="Wang H."/>
            <person name="Wang A."/>
            <person name="Jiang F."/>
            <person name="Liu H."/>
            <person name="Zhao H."/>
            <person name="Xu D."/>
            <person name="Zhang Y."/>
        </authorList>
    </citation>
    <scope>NUCLEOTIDE SEQUENCE [LARGE SCALE GENOMIC DNA]</scope>
    <source>
        <strain evidence="2">cv. Niubang</strain>
    </source>
</reference>
<evidence type="ECO:0000313" key="2">
    <source>
        <dbReference type="Proteomes" id="UP001055879"/>
    </source>
</evidence>
<proteinExistence type="predicted"/>
<reference evidence="1 2" key="2">
    <citation type="journal article" date="2022" name="Mol. Ecol. Resour.">
        <title>The genomes of chicory, endive, great burdock and yacon provide insights into Asteraceae paleo-polyploidization history and plant inulin production.</title>
        <authorList>
            <person name="Fan W."/>
            <person name="Wang S."/>
            <person name="Wang H."/>
            <person name="Wang A."/>
            <person name="Jiang F."/>
            <person name="Liu H."/>
            <person name="Zhao H."/>
            <person name="Xu D."/>
            <person name="Zhang Y."/>
        </authorList>
    </citation>
    <scope>NUCLEOTIDE SEQUENCE [LARGE SCALE GENOMIC DNA]</scope>
    <source>
        <strain evidence="2">cv. Niubang</strain>
    </source>
</reference>
<accession>A0ACB9CLB3</accession>
<gene>
    <name evidence="1" type="ORF">L6452_14541</name>
</gene>
<dbReference type="Proteomes" id="UP001055879">
    <property type="component" value="Linkage Group LG04"/>
</dbReference>